<evidence type="ECO:0000313" key="1">
    <source>
        <dbReference type="EMBL" id="AQQ75506.1"/>
    </source>
</evidence>
<accession>A0A1S5Y317</accession>
<organism evidence="1">
    <name type="scientific">uncultured archaeal virus</name>
    <dbReference type="NCBI Taxonomy" id="1960247"/>
    <lineage>
        <taxon>Viruses</taxon>
        <taxon>environmental samples</taxon>
    </lineage>
</organism>
<dbReference type="EMBL" id="KY229235">
    <property type="protein sequence ID" value="AQQ75506.1"/>
    <property type="molecule type" value="Genomic_DNA"/>
</dbReference>
<protein>
    <submittedName>
        <fullName evidence="1">Uncharacterized protein</fullName>
    </submittedName>
</protein>
<gene>
    <name evidence="1" type="ORF">JDFR1000234_31</name>
</gene>
<reference evidence="1" key="1">
    <citation type="journal article" date="2017" name="MBio">
        <title>Viruses in the Oceanic Basement.</title>
        <authorList>
            <person name="Nigro O.D."/>
            <person name="Jungbluth S.P."/>
            <person name="Steward G.F."/>
            <person name="Rappe M.S."/>
        </authorList>
    </citation>
    <scope>NUCLEOTIDE SEQUENCE</scope>
    <source>
        <strain evidence="1">JdFR1000234</strain>
    </source>
</reference>
<proteinExistence type="predicted"/>
<sequence length="109" mass="12324">MEEGEIISCLEKIKELTNCDLETAKDVFNLVADYCGGNIPDNWRSVEITDLILKCSICGAELYISTEYEDIDIYKEKIVISTFCECGAEIEITLNYKIVKVEITKGVEK</sequence>
<name>A0A1S5Y317_9VIRU</name>